<name>A0A8D8ZT85_9HEMI</name>
<dbReference type="EMBL" id="HBUF01529757">
    <property type="protein sequence ID" value="CAG6751476.1"/>
    <property type="molecule type" value="Transcribed_RNA"/>
</dbReference>
<organism evidence="1">
    <name type="scientific">Cacopsylla melanoneura</name>
    <dbReference type="NCBI Taxonomy" id="428564"/>
    <lineage>
        <taxon>Eukaryota</taxon>
        <taxon>Metazoa</taxon>
        <taxon>Ecdysozoa</taxon>
        <taxon>Arthropoda</taxon>
        <taxon>Hexapoda</taxon>
        <taxon>Insecta</taxon>
        <taxon>Pterygota</taxon>
        <taxon>Neoptera</taxon>
        <taxon>Paraneoptera</taxon>
        <taxon>Hemiptera</taxon>
        <taxon>Sternorrhyncha</taxon>
        <taxon>Psylloidea</taxon>
        <taxon>Psyllidae</taxon>
        <taxon>Psyllinae</taxon>
        <taxon>Cacopsylla</taxon>
    </lineage>
</organism>
<reference evidence="1" key="1">
    <citation type="submission" date="2021-05" db="EMBL/GenBank/DDBJ databases">
        <authorList>
            <person name="Alioto T."/>
            <person name="Alioto T."/>
            <person name="Gomez Garrido J."/>
        </authorList>
    </citation>
    <scope>NUCLEOTIDE SEQUENCE</scope>
</reference>
<evidence type="ECO:0000313" key="1">
    <source>
        <dbReference type="EMBL" id="CAG6751476.1"/>
    </source>
</evidence>
<accession>A0A8D8ZT85</accession>
<dbReference type="AlphaFoldDB" id="A0A8D8ZT85"/>
<proteinExistence type="predicted"/>
<sequence length="103" mass="12216">MPTVFRRPGLATRHTLLACFGHSNLFKVTCRSASTKKKKKKKTGQISADYNHFLFYRIRKEKLNWYVSLYKIKNENQANGLVYKNKVTFYFICWTHFRCIANS</sequence>
<protein>
    <submittedName>
        <fullName evidence="1">Uncharacterized protein</fullName>
    </submittedName>
</protein>